<accession>A0A0G0SS25</accession>
<evidence type="ECO:0000313" key="1">
    <source>
        <dbReference type="EMBL" id="KKR28422.1"/>
    </source>
</evidence>
<comment type="caution">
    <text evidence="1">The sequence shown here is derived from an EMBL/GenBank/DDBJ whole genome shotgun (WGS) entry which is preliminary data.</text>
</comment>
<dbReference type="Gene3D" id="3.40.50.2000">
    <property type="entry name" value="Glycogen Phosphorylase B"/>
    <property type="match status" value="1"/>
</dbReference>
<protein>
    <recommendedName>
        <fullName evidence="3">Glycosyl transferase family 1 domain-containing protein</fullName>
    </recommendedName>
</protein>
<dbReference type="Proteomes" id="UP000034793">
    <property type="component" value="Unassembled WGS sequence"/>
</dbReference>
<sequence length="246" mass="28484">MNISKMAEYLGAKYNPTSGYENDLCIYLKPKKLDQVKDGSYVDVSDGGGHLIPLLQSRPKIKLIASSQYSYDFIKGKLKNDIVLIPEHHCNFERTIRHRKKITTVGFVGSYGSFIYKPLEEMKRRLAEIGLEFMTYFTYKSRQDVVDFYKQIDIQIFGYPDVNEPFKHPTKIINAASFGIPTVCNWHPAFKEFEGNFIAIENIDSLLDELNKLKDGNYYNQWAAKIIEPAEKYHISKIAELYKQLK</sequence>
<dbReference type="SUPFAM" id="SSF53756">
    <property type="entry name" value="UDP-Glycosyltransferase/glycogen phosphorylase"/>
    <property type="match status" value="1"/>
</dbReference>
<name>A0A0G0SS25_9BACT</name>
<proteinExistence type="predicted"/>
<organism evidence="1 2">
    <name type="scientific">Candidatus Woesebacteria bacterium GW2011_GWA1_39_8</name>
    <dbReference type="NCBI Taxonomy" id="1618552"/>
    <lineage>
        <taxon>Bacteria</taxon>
        <taxon>Candidatus Woeseibacteriota</taxon>
    </lineage>
</organism>
<gene>
    <name evidence="1" type="ORF">UT61_C0050G0006</name>
</gene>
<evidence type="ECO:0008006" key="3">
    <source>
        <dbReference type="Google" id="ProtNLM"/>
    </source>
</evidence>
<dbReference type="AlphaFoldDB" id="A0A0G0SS25"/>
<evidence type="ECO:0000313" key="2">
    <source>
        <dbReference type="Proteomes" id="UP000034793"/>
    </source>
</evidence>
<reference evidence="1 2" key="1">
    <citation type="journal article" date="2015" name="Nature">
        <title>rRNA introns, odd ribosomes, and small enigmatic genomes across a large radiation of phyla.</title>
        <authorList>
            <person name="Brown C.T."/>
            <person name="Hug L.A."/>
            <person name="Thomas B.C."/>
            <person name="Sharon I."/>
            <person name="Castelle C.J."/>
            <person name="Singh A."/>
            <person name="Wilkins M.J."/>
            <person name="Williams K.H."/>
            <person name="Banfield J.F."/>
        </authorList>
    </citation>
    <scope>NUCLEOTIDE SEQUENCE [LARGE SCALE GENOMIC DNA]</scope>
</reference>
<dbReference type="EMBL" id="LBXL01000050">
    <property type="protein sequence ID" value="KKR28422.1"/>
    <property type="molecule type" value="Genomic_DNA"/>
</dbReference>